<dbReference type="Proteomes" id="UP000624325">
    <property type="component" value="Unassembled WGS sequence"/>
</dbReference>
<name>A0ABQ4CG08_9ACTN</name>
<comment type="caution">
    <text evidence="2">The sequence shown here is derived from an EMBL/GenBank/DDBJ whole genome shotgun (WGS) entry which is preliminary data.</text>
</comment>
<feature type="signal peptide" evidence="1">
    <location>
        <begin position="1"/>
        <end position="20"/>
    </location>
</feature>
<gene>
    <name evidence="2" type="ORF">Air01nite_78030</name>
</gene>
<dbReference type="PROSITE" id="PS51257">
    <property type="entry name" value="PROKAR_LIPOPROTEIN"/>
    <property type="match status" value="1"/>
</dbReference>
<evidence type="ECO:0000313" key="3">
    <source>
        <dbReference type="Proteomes" id="UP000624325"/>
    </source>
</evidence>
<dbReference type="EMBL" id="BONC01000124">
    <property type="protein sequence ID" value="GIF61708.1"/>
    <property type="molecule type" value="Genomic_DNA"/>
</dbReference>
<evidence type="ECO:0008006" key="4">
    <source>
        <dbReference type="Google" id="ProtNLM"/>
    </source>
</evidence>
<feature type="chain" id="PRO_5046495145" description="DUF3558 domain-containing protein" evidence="1">
    <location>
        <begin position="21"/>
        <end position="189"/>
    </location>
</feature>
<proteinExistence type="predicted"/>
<evidence type="ECO:0000313" key="2">
    <source>
        <dbReference type="EMBL" id="GIF61708.1"/>
    </source>
</evidence>
<sequence length="189" mass="19370">MFLLFRSHGVVLLVAVAVLAAGCGGGEPATGGEWVAAPPASTAPARLAKVTSACKLLSAATVMKVLGPTSKSTLKARELPVDKSDGEVAYSCAYGKDGQEPFALTVSTRPDQSAKAESTIETIAAASGVETTPVDDLGTAGVGYVKDAFRVVAVTVPYETDLRLVIFAAPQIVPQAKLVEVLGQVVTKI</sequence>
<reference evidence="2 3" key="1">
    <citation type="submission" date="2021-01" db="EMBL/GenBank/DDBJ databases">
        <title>Whole genome shotgun sequence of Asanoa iriomotensis NBRC 100142.</title>
        <authorList>
            <person name="Komaki H."/>
            <person name="Tamura T."/>
        </authorList>
    </citation>
    <scope>NUCLEOTIDE SEQUENCE [LARGE SCALE GENOMIC DNA]</scope>
    <source>
        <strain evidence="2 3">NBRC 100142</strain>
    </source>
</reference>
<accession>A0ABQ4CG08</accession>
<organism evidence="2 3">
    <name type="scientific">Asanoa iriomotensis</name>
    <dbReference type="NCBI Taxonomy" id="234613"/>
    <lineage>
        <taxon>Bacteria</taxon>
        <taxon>Bacillati</taxon>
        <taxon>Actinomycetota</taxon>
        <taxon>Actinomycetes</taxon>
        <taxon>Micromonosporales</taxon>
        <taxon>Micromonosporaceae</taxon>
        <taxon>Asanoa</taxon>
    </lineage>
</organism>
<protein>
    <recommendedName>
        <fullName evidence="4">DUF3558 domain-containing protein</fullName>
    </recommendedName>
</protein>
<evidence type="ECO:0000256" key="1">
    <source>
        <dbReference type="SAM" id="SignalP"/>
    </source>
</evidence>
<keyword evidence="3" id="KW-1185">Reference proteome</keyword>
<keyword evidence="1" id="KW-0732">Signal</keyword>